<dbReference type="SUPFAM" id="SSF51445">
    <property type="entry name" value="(Trans)glycosidases"/>
    <property type="match status" value="1"/>
</dbReference>
<dbReference type="InterPro" id="IPR018120">
    <property type="entry name" value="Glyco_hydro_1_AS"/>
</dbReference>
<reference evidence="6 7" key="1">
    <citation type="submission" date="2017-04" db="EMBL/GenBank/DDBJ databases">
        <title>Novel microbial lineages endemic to geothermal iron-oxide mats fill important gaps in the evolutionary history of Archaea.</title>
        <authorList>
            <person name="Jay Z.J."/>
            <person name="Beam J.P."/>
            <person name="Dlakic M."/>
            <person name="Rusch D.B."/>
            <person name="Kozubal M.A."/>
            <person name="Inskeep W.P."/>
        </authorList>
    </citation>
    <scope>NUCLEOTIDE SEQUENCE [LARGE SCALE GENOMIC DNA]</scope>
    <source>
        <strain evidence="6">ECH_B_SAG-F08</strain>
    </source>
</reference>
<evidence type="ECO:0000256" key="1">
    <source>
        <dbReference type="ARBA" id="ARBA00010838"/>
    </source>
</evidence>
<dbReference type="PANTHER" id="PTHR10353:SF209">
    <property type="entry name" value="GALACTOLIPID GALACTOSYLTRANSFERASE SFR2, CHLOROPLASTIC"/>
    <property type="match status" value="1"/>
</dbReference>
<protein>
    <recommendedName>
        <fullName evidence="8">Beta-galactosidase</fullName>
    </recommendedName>
</protein>
<dbReference type="AlphaFoldDB" id="A0A2R6BH65"/>
<evidence type="ECO:0000313" key="7">
    <source>
        <dbReference type="Proteomes" id="UP000240381"/>
    </source>
</evidence>
<dbReference type="Proteomes" id="UP000240381">
    <property type="component" value="Unassembled WGS sequence"/>
</dbReference>
<dbReference type="GO" id="GO:0008422">
    <property type="term" value="F:beta-glucosidase activity"/>
    <property type="evidence" value="ECO:0007669"/>
    <property type="project" value="TreeGrafter"/>
</dbReference>
<name>A0A2R6BH65_9ARCH</name>
<sequence length="111" mass="13334">DFGWEFYPEGLGNVLVRYWEKYGLPLYVTENGIADEADYQRPYYLVSHVYQVYQALRRGADVKGYLHWSLADNYEWASGFTPRFGLLKVDYTNKRLFWKHPVDYQRPILLR</sequence>
<organism evidence="6 7">
    <name type="scientific">Candidatus Marsarchaeota G2 archaeon ECH_B_SAG-F08</name>
    <dbReference type="NCBI Taxonomy" id="1978165"/>
    <lineage>
        <taxon>Archaea</taxon>
        <taxon>Candidatus Marsarchaeota</taxon>
        <taxon>Candidatus Marsarchaeota group 2</taxon>
    </lineage>
</organism>
<accession>A0A2R6BH65</accession>
<dbReference type="GO" id="GO:0005975">
    <property type="term" value="P:carbohydrate metabolic process"/>
    <property type="evidence" value="ECO:0007669"/>
    <property type="project" value="InterPro"/>
</dbReference>
<dbReference type="InterPro" id="IPR017853">
    <property type="entry name" value="GH"/>
</dbReference>
<proteinExistence type="inferred from homology"/>
<dbReference type="EMBL" id="NEXM01000044">
    <property type="protein sequence ID" value="PSN97987.1"/>
    <property type="molecule type" value="Genomic_DNA"/>
</dbReference>
<comment type="caution">
    <text evidence="6">The sequence shown here is derived from an EMBL/GenBank/DDBJ whole genome shotgun (WGS) entry which is preliminary data.</text>
</comment>
<gene>
    <name evidence="6" type="ORF">B9Q11_03195</name>
</gene>
<comment type="similarity">
    <text evidence="1 5">Belongs to the glycosyl hydrolase 1 family.</text>
</comment>
<feature type="active site" description="Nucleophile" evidence="4">
    <location>
        <position position="30"/>
    </location>
</feature>
<dbReference type="PROSITE" id="PS00572">
    <property type="entry name" value="GLYCOSYL_HYDROL_F1_1"/>
    <property type="match status" value="1"/>
</dbReference>
<dbReference type="PANTHER" id="PTHR10353">
    <property type="entry name" value="GLYCOSYL HYDROLASE"/>
    <property type="match status" value="1"/>
</dbReference>
<evidence type="ECO:0000256" key="4">
    <source>
        <dbReference type="PROSITE-ProRule" id="PRU10055"/>
    </source>
</evidence>
<evidence type="ECO:0000313" key="6">
    <source>
        <dbReference type="EMBL" id="PSN97987.1"/>
    </source>
</evidence>
<keyword evidence="2" id="KW-0378">Hydrolase</keyword>
<evidence type="ECO:0008006" key="8">
    <source>
        <dbReference type="Google" id="ProtNLM"/>
    </source>
</evidence>
<evidence type="ECO:0000256" key="2">
    <source>
        <dbReference type="ARBA" id="ARBA00022801"/>
    </source>
</evidence>
<dbReference type="PRINTS" id="PR00131">
    <property type="entry name" value="GLHYDRLASE1"/>
</dbReference>
<evidence type="ECO:0000256" key="5">
    <source>
        <dbReference type="RuleBase" id="RU003690"/>
    </source>
</evidence>
<dbReference type="Pfam" id="PF00232">
    <property type="entry name" value="Glyco_hydro_1"/>
    <property type="match status" value="1"/>
</dbReference>
<feature type="non-terminal residue" evidence="6">
    <location>
        <position position="1"/>
    </location>
</feature>
<keyword evidence="3" id="KW-0326">Glycosidase</keyword>
<dbReference type="InterPro" id="IPR001360">
    <property type="entry name" value="Glyco_hydro_1"/>
</dbReference>
<dbReference type="Gene3D" id="3.20.20.80">
    <property type="entry name" value="Glycosidases"/>
    <property type="match status" value="1"/>
</dbReference>
<evidence type="ECO:0000256" key="3">
    <source>
        <dbReference type="ARBA" id="ARBA00023295"/>
    </source>
</evidence>